<name>A0A0C1NBT6_9CYAN</name>
<sequence>MSKSTPNLIILGFLGDAVYCLNTARLCEEQGESICLYTNKVPPLFASPGGRGKPAGAGWTHHLRGLHTILVPVAPPGNAHLESPPPAIDMLCKTGERISVQSSELLLIITEINDGNNT</sequence>
<reference evidence="2" key="1">
    <citation type="journal article" date="2015" name="Genome Announc.">
        <title>Draft Genome Sequence of Tolypothrix boutellei Strain VB521301.</title>
        <authorList>
            <person name="Chandrababunaidu M.M."/>
            <person name="Singh D."/>
            <person name="Sen D."/>
            <person name="Bhan S."/>
            <person name="Das S."/>
            <person name="Gupta A."/>
            <person name="Adhikary S.P."/>
            <person name="Tripathy S."/>
        </authorList>
    </citation>
    <scope>NUCLEOTIDE SEQUENCE</scope>
    <source>
        <strain evidence="2">VB521301</strain>
    </source>
</reference>
<organism evidence="2">
    <name type="scientific">Tolypothrix bouteillei VB521301</name>
    <dbReference type="NCBI Taxonomy" id="1479485"/>
    <lineage>
        <taxon>Bacteria</taxon>
        <taxon>Bacillati</taxon>
        <taxon>Cyanobacteriota</taxon>
        <taxon>Cyanophyceae</taxon>
        <taxon>Nostocales</taxon>
        <taxon>Tolypothrichaceae</taxon>
        <taxon>Tolypothrix</taxon>
    </lineage>
</organism>
<keyword evidence="3" id="KW-1185">Reference proteome</keyword>
<dbReference type="RefSeq" id="WP_038073157.1">
    <property type="nucleotide sequence ID" value="NZ_JHEG04000001.1"/>
</dbReference>
<dbReference type="Proteomes" id="UP000029738">
    <property type="component" value="Unassembled WGS sequence"/>
</dbReference>
<accession>A0A0C1NBT6</accession>
<dbReference type="AlphaFoldDB" id="A0A0C1NBT6"/>
<comment type="caution">
    <text evidence="2">The sequence shown here is derived from an EMBL/GenBank/DDBJ whole genome shotgun (WGS) entry which is preliminary data.</text>
</comment>
<gene>
    <name evidence="2" type="ORF">DA73_0211910</name>
    <name evidence="1" type="ORF">DA73_0400036960</name>
</gene>
<proteinExistence type="predicted"/>
<dbReference type="STRING" id="1479485.DA73_0211910"/>
<evidence type="ECO:0000313" key="1">
    <source>
        <dbReference type="EMBL" id="KAF3890421.1"/>
    </source>
</evidence>
<evidence type="ECO:0000313" key="2">
    <source>
        <dbReference type="EMBL" id="KIE12262.1"/>
    </source>
</evidence>
<protein>
    <submittedName>
        <fullName evidence="2">Uncharacterized protein</fullName>
    </submittedName>
</protein>
<dbReference type="EMBL" id="JHEG02000037">
    <property type="protein sequence ID" value="KIE12262.1"/>
    <property type="molecule type" value="Genomic_DNA"/>
</dbReference>
<dbReference type="EMBL" id="JHEG04000001">
    <property type="protein sequence ID" value="KAF3890421.1"/>
    <property type="molecule type" value="Genomic_DNA"/>
</dbReference>
<reference evidence="1" key="2">
    <citation type="submission" date="2019-11" db="EMBL/GenBank/DDBJ databases">
        <title>Improved Assembly of Tolypothrix boutellei genome.</title>
        <authorList>
            <person name="Sarangi A.N."/>
            <person name="Mukherjee M."/>
            <person name="Ghosh S."/>
            <person name="Singh D."/>
            <person name="Das A."/>
            <person name="Kant S."/>
            <person name="Prusty A."/>
            <person name="Tripathy S."/>
        </authorList>
    </citation>
    <scope>NUCLEOTIDE SEQUENCE</scope>
    <source>
        <strain evidence="1">VB521301</strain>
    </source>
</reference>
<evidence type="ECO:0000313" key="3">
    <source>
        <dbReference type="Proteomes" id="UP000029738"/>
    </source>
</evidence>